<keyword evidence="4 5" id="KW-0472">Membrane</keyword>
<dbReference type="Pfam" id="PF13515">
    <property type="entry name" value="FUSC_2"/>
    <property type="match status" value="1"/>
</dbReference>
<feature type="transmembrane region" description="Helical" evidence="5">
    <location>
        <begin position="30"/>
        <end position="47"/>
    </location>
</feature>
<gene>
    <name evidence="7" type="ORF">H0194_04315</name>
</gene>
<reference evidence="7 8" key="1">
    <citation type="submission" date="2020-07" db="EMBL/GenBank/DDBJ databases">
        <title>Complete genome and description of Corynebacterium incognita strain Marseille-Q3630 sp. nov.</title>
        <authorList>
            <person name="Boxberger M."/>
        </authorList>
    </citation>
    <scope>NUCLEOTIDE SEQUENCE [LARGE SCALE GENOMIC DNA]</scope>
    <source>
        <strain evidence="7 8">Marseille-Q3630</strain>
    </source>
</reference>
<feature type="domain" description="Integral membrane bound transporter" evidence="6">
    <location>
        <begin position="44"/>
        <end position="166"/>
    </location>
</feature>
<organism evidence="7 8">
    <name type="scientific">Corynebacterium incognita</name>
    <dbReference type="NCBI Taxonomy" id="2754725"/>
    <lineage>
        <taxon>Bacteria</taxon>
        <taxon>Bacillati</taxon>
        <taxon>Actinomycetota</taxon>
        <taxon>Actinomycetes</taxon>
        <taxon>Mycobacteriales</taxon>
        <taxon>Corynebacteriaceae</taxon>
        <taxon>Corynebacterium</taxon>
    </lineage>
</organism>
<evidence type="ECO:0000256" key="5">
    <source>
        <dbReference type="SAM" id="Phobius"/>
    </source>
</evidence>
<keyword evidence="2 5" id="KW-0812">Transmembrane</keyword>
<sequence>MAKEKLTTRQRLVGIDRSLHARWERLSSRFVYIAQATVGAGFAYWFAREVVGHHQPFFAPMSVVIVLGMSGGDRMRRAMEMAIGGVLGVGFGESLVMLLGSGSWQIPVLIGLGLIISSLLTPSVLVANQVVIGAVLIATILPPGAEVGGPDRMIDALIGSTVALLAIALIPSSPLKEARREVHKVLGVASSVLQDVAEGMRKGDAAGIADARKAVSGTQSDINAMLAATKSGREAAEISPLMWTSQRNVRSLERILLPVDNCTRNVRVMARRALVLVEDGDSVSEEQIAIIEELSDIAHRLADVYEVKTKLNEAEEIPELVHALRELGARAGTDVVEGHEILSAYSILAQSRSIIVDLLMVCGMSRESAVATLRPTSTTPAYPPEVWEEEA</sequence>
<dbReference type="InterPro" id="IPR049453">
    <property type="entry name" value="Memb_transporter_dom"/>
</dbReference>
<dbReference type="Proteomes" id="UP000515743">
    <property type="component" value="Chromosome"/>
</dbReference>
<dbReference type="RefSeq" id="WP_185176584.1">
    <property type="nucleotide sequence ID" value="NZ_CP059404.1"/>
</dbReference>
<keyword evidence="3 5" id="KW-1133">Transmembrane helix</keyword>
<protein>
    <submittedName>
        <fullName evidence="7">Aromatic acid exporter family protein</fullName>
    </submittedName>
</protein>
<evidence type="ECO:0000256" key="3">
    <source>
        <dbReference type="ARBA" id="ARBA00022989"/>
    </source>
</evidence>
<keyword evidence="8" id="KW-1185">Reference proteome</keyword>
<accession>A0A7G7CRJ5</accession>
<evidence type="ECO:0000313" key="8">
    <source>
        <dbReference type="Proteomes" id="UP000515743"/>
    </source>
</evidence>
<feature type="transmembrane region" description="Helical" evidence="5">
    <location>
        <begin position="153"/>
        <end position="170"/>
    </location>
</feature>
<evidence type="ECO:0000256" key="4">
    <source>
        <dbReference type="ARBA" id="ARBA00023136"/>
    </source>
</evidence>
<name>A0A7G7CRJ5_9CORY</name>
<evidence type="ECO:0000256" key="2">
    <source>
        <dbReference type="ARBA" id="ARBA00022692"/>
    </source>
</evidence>
<evidence type="ECO:0000259" key="6">
    <source>
        <dbReference type="Pfam" id="PF13515"/>
    </source>
</evidence>
<evidence type="ECO:0000313" key="7">
    <source>
        <dbReference type="EMBL" id="QNE90211.1"/>
    </source>
</evidence>
<dbReference type="GO" id="GO:0016020">
    <property type="term" value="C:membrane"/>
    <property type="evidence" value="ECO:0007669"/>
    <property type="project" value="UniProtKB-SubCell"/>
</dbReference>
<proteinExistence type="predicted"/>
<comment type="subcellular location">
    <subcellularLocation>
        <location evidence="1">Membrane</location>
        <topology evidence="1">Multi-pass membrane protein</topology>
    </subcellularLocation>
</comment>
<dbReference type="AlphaFoldDB" id="A0A7G7CRJ5"/>
<feature type="transmembrane region" description="Helical" evidence="5">
    <location>
        <begin position="108"/>
        <end position="141"/>
    </location>
</feature>
<evidence type="ECO:0000256" key="1">
    <source>
        <dbReference type="ARBA" id="ARBA00004141"/>
    </source>
</evidence>
<dbReference type="EMBL" id="CP059404">
    <property type="protein sequence ID" value="QNE90211.1"/>
    <property type="molecule type" value="Genomic_DNA"/>
</dbReference>
<dbReference type="KEGG" id="cik:H0194_04315"/>